<evidence type="ECO:0000259" key="1">
    <source>
        <dbReference type="Pfam" id="PF01609"/>
    </source>
</evidence>
<dbReference type="KEGG" id="dae:Dtox_3301"/>
<dbReference type="Pfam" id="PF01609">
    <property type="entry name" value="DDE_Tnp_1"/>
    <property type="match status" value="1"/>
</dbReference>
<feature type="domain" description="Transposase IS4-like" evidence="1">
    <location>
        <begin position="205"/>
        <end position="505"/>
    </location>
</feature>
<dbReference type="SUPFAM" id="SSF53098">
    <property type="entry name" value="Ribonuclease H-like"/>
    <property type="match status" value="1"/>
</dbReference>
<dbReference type="EMBL" id="CP001720">
    <property type="protein sequence ID" value="ACV62673.1"/>
    <property type="molecule type" value="Genomic_DNA"/>
</dbReference>
<dbReference type="InterPro" id="IPR047654">
    <property type="entry name" value="IS1634_transpos"/>
</dbReference>
<proteinExistence type="predicted"/>
<dbReference type="EMBL" id="CP001720">
    <property type="protein sequence ID" value="ACV63306.1"/>
    <property type="molecule type" value="Genomic_DNA"/>
</dbReference>
<gene>
    <name evidence="2" type="ordered locus">Dtox_0523</name>
    <name evidence="3" type="ordered locus">Dtox_1823</name>
    <name evidence="4" type="ordered locus">Dtox_2500</name>
    <name evidence="5" type="ordered locus">Dtox_3301</name>
    <name evidence="6" type="ordered locus">Dtox_3710</name>
</gene>
<evidence type="ECO:0000313" key="4">
    <source>
        <dbReference type="EMBL" id="ACV63306.1"/>
    </source>
</evidence>
<dbReference type="EMBL" id="CP001720">
    <property type="protein sequence ID" value="ACV64418.1"/>
    <property type="molecule type" value="Genomic_DNA"/>
</dbReference>
<dbReference type="KEGG" id="dae:Dtox_2500"/>
<sequence>MFLKKSVKTVKGKKYSHYSIVESFRDNGKVKHRLIFAIGPLDDEAADRLRLTLNAHSNQDLVVAKSDDIVVTKHGAYLDVAVLVHIWQQWQFHEFFQDDRWVTGMVINRCIDPVAKCNVQEWMTKTVLPAYIDTDPLSMNAFDIFRELDRLCQRETELQSYMFRKIQEKRPNSLDVFFYDITSTYVTGSRCVLTKFGYSRDHRPDCEQIVIALMITPDGYPFYWKLLEGNTQDVSTVCDLIQNVKTCFPIQHCTMVFDRGMVSADNLKTLEKTNWDYVSAMDRDEINVLSFFETALPTPPMPEDWEQVLAMQEFQPIDDDILYYREFEDDNRRYIITFDVARFLDEHQIQRNKVEQINRWLIKKNGDLKQAKKSRNRDTLEREISKISKRFHVHKYLSVQITPCSRTVTTKTGKSRTVESFQLSDTIDNTALQKEQRLYGITCFISNITQERISAQEIVQWYRRKNKIEEAFREIKSHLELRPIYLTREKRVRAHVAVCMLAYFLRNDIELQLKEHGISNSTETVLALLAECKANRWVFDKSEAKTHLNITKVSEKQQQILKALGCESIVDVKHVKNILQKAENWL</sequence>
<evidence type="ECO:0000313" key="6">
    <source>
        <dbReference type="EMBL" id="ACV64418.1"/>
    </source>
</evidence>
<name>C8VWQ4_DESAS</name>
<dbReference type="InterPro" id="IPR012337">
    <property type="entry name" value="RNaseH-like_sf"/>
</dbReference>
<evidence type="ECO:0000313" key="7">
    <source>
        <dbReference type="Proteomes" id="UP000002217"/>
    </source>
</evidence>
<evidence type="ECO:0000313" key="2">
    <source>
        <dbReference type="EMBL" id="ACV61443.1"/>
    </source>
</evidence>
<dbReference type="GO" id="GO:0004803">
    <property type="term" value="F:transposase activity"/>
    <property type="evidence" value="ECO:0007669"/>
    <property type="project" value="InterPro"/>
</dbReference>
<keyword evidence="7" id="KW-1185">Reference proteome</keyword>
<dbReference type="KEGG" id="dae:Dtox_3710"/>
<organism evidence="6 7">
    <name type="scientific">Desulfofarcimen acetoxidans (strain ATCC 49208 / DSM 771 / KCTC 5769 / VKM B-1644 / 5575)</name>
    <name type="common">Desulfotomaculum acetoxidans</name>
    <dbReference type="NCBI Taxonomy" id="485916"/>
    <lineage>
        <taxon>Bacteria</taxon>
        <taxon>Bacillati</taxon>
        <taxon>Bacillota</taxon>
        <taxon>Clostridia</taxon>
        <taxon>Eubacteriales</taxon>
        <taxon>Peptococcaceae</taxon>
        <taxon>Desulfofarcimen</taxon>
    </lineage>
</organism>
<dbReference type="PANTHER" id="PTHR34614:SF2">
    <property type="entry name" value="TRANSPOSASE IS4-LIKE DOMAIN-CONTAINING PROTEIN"/>
    <property type="match status" value="1"/>
</dbReference>
<protein>
    <submittedName>
        <fullName evidence="6">Transposase-like protein</fullName>
    </submittedName>
</protein>
<dbReference type="Proteomes" id="UP000002217">
    <property type="component" value="Chromosome"/>
</dbReference>
<dbReference type="STRING" id="485916.Dtox_0523"/>
<dbReference type="HOGENOM" id="CLU_022426_7_0_9"/>
<accession>C8VWQ4</accession>
<evidence type="ECO:0000313" key="3">
    <source>
        <dbReference type="EMBL" id="ACV62673.1"/>
    </source>
</evidence>
<dbReference type="eggNOG" id="COG5421">
    <property type="taxonomic scope" value="Bacteria"/>
</dbReference>
<dbReference type="GO" id="GO:0006313">
    <property type="term" value="P:DNA transposition"/>
    <property type="evidence" value="ECO:0007669"/>
    <property type="project" value="InterPro"/>
</dbReference>
<dbReference type="OrthoDB" id="9767746at2"/>
<dbReference type="GO" id="GO:0003677">
    <property type="term" value="F:DNA binding"/>
    <property type="evidence" value="ECO:0007669"/>
    <property type="project" value="InterPro"/>
</dbReference>
<dbReference type="AlphaFoldDB" id="C8VWQ4"/>
<reference evidence="6 7" key="1">
    <citation type="journal article" date="2009" name="Stand. Genomic Sci.">
        <title>Complete genome sequence of Desulfotomaculum acetoxidans type strain (5575).</title>
        <authorList>
            <person name="Spring S."/>
            <person name="Lapidus A."/>
            <person name="Schroder M."/>
            <person name="Gleim D."/>
            <person name="Sims D."/>
            <person name="Meincke L."/>
            <person name="Glavina Del Rio T."/>
            <person name="Tice H."/>
            <person name="Copeland A."/>
            <person name="Cheng J.F."/>
            <person name="Lucas S."/>
            <person name="Chen F."/>
            <person name="Nolan M."/>
            <person name="Bruce D."/>
            <person name="Goodwin L."/>
            <person name="Pitluck S."/>
            <person name="Ivanova N."/>
            <person name="Mavromatis K."/>
            <person name="Mikhailova N."/>
            <person name="Pati A."/>
            <person name="Chen A."/>
            <person name="Palaniappan K."/>
            <person name="Land M."/>
            <person name="Hauser L."/>
            <person name="Chang Y.J."/>
            <person name="Jeffries C.D."/>
            <person name="Chain P."/>
            <person name="Saunders E."/>
            <person name="Brettin T."/>
            <person name="Detter J.C."/>
            <person name="Goker M."/>
            <person name="Bristow J."/>
            <person name="Eisen J.A."/>
            <person name="Markowitz V."/>
            <person name="Hugenholtz P."/>
            <person name="Kyrpides N.C."/>
            <person name="Klenk H.P."/>
            <person name="Han C."/>
        </authorList>
    </citation>
    <scope>NUCLEOTIDE SEQUENCE [LARGE SCALE GENOMIC DNA]</scope>
    <source>
        <strain evidence="7">ATCC 49208 / DSM 771 / VKM B-1644</strain>
        <strain evidence="6">DSM 771</strain>
    </source>
</reference>
<dbReference type="KEGG" id="dae:Dtox_1823"/>
<dbReference type="EMBL" id="CP001720">
    <property type="protein sequence ID" value="ACV64032.1"/>
    <property type="molecule type" value="Genomic_DNA"/>
</dbReference>
<dbReference type="KEGG" id="dae:Dtox_0523"/>
<dbReference type="PANTHER" id="PTHR34614">
    <property type="match status" value="1"/>
</dbReference>
<dbReference type="EMBL" id="CP001720">
    <property type="protein sequence ID" value="ACV61443.1"/>
    <property type="molecule type" value="Genomic_DNA"/>
</dbReference>
<dbReference type="RefSeq" id="WP_015756162.1">
    <property type="nucleotide sequence ID" value="NC_013216.1"/>
</dbReference>
<dbReference type="NCBIfam" id="NF033559">
    <property type="entry name" value="transpos_IS1634"/>
    <property type="match status" value="1"/>
</dbReference>
<dbReference type="InterPro" id="IPR002559">
    <property type="entry name" value="Transposase_11"/>
</dbReference>
<evidence type="ECO:0000313" key="5">
    <source>
        <dbReference type="EMBL" id="ACV64032.1"/>
    </source>
</evidence>